<evidence type="ECO:0000313" key="2">
    <source>
        <dbReference type="Proteomes" id="UP000034681"/>
    </source>
</evidence>
<dbReference type="GO" id="GO:0005524">
    <property type="term" value="F:ATP binding"/>
    <property type="evidence" value="ECO:0007669"/>
    <property type="project" value="InterPro"/>
</dbReference>
<name>A0A0M2PW48_PROHO</name>
<dbReference type="SUPFAM" id="SSF140990">
    <property type="entry name" value="FtsH protease domain-like"/>
    <property type="match status" value="1"/>
</dbReference>
<protein>
    <submittedName>
        <fullName evidence="1">ATP-dependent Zn protease</fullName>
    </submittedName>
</protein>
<dbReference type="Proteomes" id="UP000034681">
    <property type="component" value="Unassembled WGS sequence"/>
</dbReference>
<dbReference type="GO" id="GO:0006508">
    <property type="term" value="P:proteolysis"/>
    <property type="evidence" value="ECO:0007669"/>
    <property type="project" value="UniProtKB-KW"/>
</dbReference>
<organism evidence="1 2">
    <name type="scientific">Prochlorothrix hollandica PCC 9006 = CALU 1027</name>
    <dbReference type="NCBI Taxonomy" id="317619"/>
    <lineage>
        <taxon>Bacteria</taxon>
        <taxon>Bacillati</taxon>
        <taxon>Cyanobacteriota</taxon>
        <taxon>Cyanophyceae</taxon>
        <taxon>Prochlorotrichales</taxon>
        <taxon>Prochlorotrichaceae</taxon>
        <taxon>Prochlorothrix</taxon>
    </lineage>
</organism>
<keyword evidence="2" id="KW-1185">Reference proteome</keyword>
<sequence length="239" mass="26053">MPTPGLNLLAIAIFSITLVSLLGPLLHISPTVPALTTVGLLGLITVDSLTWSSQGTTLVVDWFAQRSAGYRDRIIHHEAGHFLVATLLGVPVTGYALSAWEALRQGQQAQGGVRFEDGNLQAQLEEGYVTGATVDRYCQVWLAGGVAEQLVYGTVEGAGDDRQKVRRLLAYLPVSPQDRQQKQRWATLQAKSMLQRHWDSYETLVQLLRDNALVEDCRQAVLGGTNETALGERSSGMRG</sequence>
<dbReference type="PANTHER" id="PTHR33471">
    <property type="entry name" value="ATP-DEPENDENT ZINC METALLOPROTEASE-RELATED"/>
    <property type="match status" value="1"/>
</dbReference>
<dbReference type="InterPro" id="IPR037219">
    <property type="entry name" value="Peptidase_M41-like"/>
</dbReference>
<dbReference type="STRING" id="317619.GCA_000332315_01233"/>
<dbReference type="RefSeq" id="WP_017711813.1">
    <property type="nucleotide sequence ID" value="NZ_KB235933.1"/>
</dbReference>
<dbReference type="EMBL" id="AJTX02000004">
    <property type="protein sequence ID" value="KKJ00400.1"/>
    <property type="molecule type" value="Genomic_DNA"/>
</dbReference>
<evidence type="ECO:0000313" key="1">
    <source>
        <dbReference type="EMBL" id="KKJ00400.1"/>
    </source>
</evidence>
<comment type="caution">
    <text evidence="1">The sequence shown here is derived from an EMBL/GenBank/DDBJ whole genome shotgun (WGS) entry which is preliminary data.</text>
</comment>
<dbReference type="PANTHER" id="PTHR33471:SF7">
    <property type="entry name" value="ATP-DEPENDENT ZINC METALLOPROTEASE-RELATED"/>
    <property type="match status" value="1"/>
</dbReference>
<accession>A0A0M2PW48</accession>
<reference evidence="1" key="1">
    <citation type="submission" date="2012-04" db="EMBL/GenBank/DDBJ databases">
        <authorList>
            <person name="Borisov I.G."/>
            <person name="Ivanikova N.V."/>
            <person name="Pinevich A.V."/>
        </authorList>
    </citation>
    <scope>NUCLEOTIDE SEQUENCE</scope>
    <source>
        <strain evidence="1">CALU 1027</strain>
    </source>
</reference>
<dbReference type="AlphaFoldDB" id="A0A0M2PW48"/>
<keyword evidence="1" id="KW-0645">Protease</keyword>
<keyword evidence="1" id="KW-0378">Hydrolase</keyword>
<dbReference type="eggNOG" id="COG0465">
    <property type="taxonomic scope" value="Bacteria"/>
</dbReference>
<dbReference type="GO" id="GO:0004222">
    <property type="term" value="F:metalloendopeptidase activity"/>
    <property type="evidence" value="ECO:0007669"/>
    <property type="project" value="InterPro"/>
</dbReference>
<dbReference type="OrthoDB" id="448792at2"/>
<proteinExistence type="predicted"/>
<gene>
    <name evidence="1" type="ORF">PROH_12210</name>
</gene>
<dbReference type="GO" id="GO:0004176">
    <property type="term" value="F:ATP-dependent peptidase activity"/>
    <property type="evidence" value="ECO:0007669"/>
    <property type="project" value="InterPro"/>
</dbReference>
<dbReference type="Gene3D" id="1.20.58.760">
    <property type="entry name" value="Peptidase M41"/>
    <property type="match status" value="1"/>
</dbReference>